<dbReference type="AlphaFoldDB" id="A0A9Q3D648"/>
<dbReference type="Gene3D" id="3.10.10.10">
    <property type="entry name" value="HIV Type 1 Reverse Transcriptase, subunit A, domain 1"/>
    <property type="match status" value="1"/>
</dbReference>
<evidence type="ECO:0000313" key="2">
    <source>
        <dbReference type="Proteomes" id="UP000765509"/>
    </source>
</evidence>
<dbReference type="InterPro" id="IPR043502">
    <property type="entry name" value="DNA/RNA_pol_sf"/>
</dbReference>
<dbReference type="Proteomes" id="UP000765509">
    <property type="component" value="Unassembled WGS sequence"/>
</dbReference>
<comment type="caution">
    <text evidence="1">The sequence shown here is derived from an EMBL/GenBank/DDBJ whole genome shotgun (WGS) entry which is preliminary data.</text>
</comment>
<dbReference type="OrthoDB" id="6776860at2759"/>
<dbReference type="SUPFAM" id="SSF56672">
    <property type="entry name" value="DNA/RNA polymerases"/>
    <property type="match status" value="1"/>
</dbReference>
<proteinExistence type="predicted"/>
<evidence type="ECO:0000313" key="1">
    <source>
        <dbReference type="EMBL" id="MBW0496500.1"/>
    </source>
</evidence>
<dbReference type="Gene3D" id="3.30.70.270">
    <property type="match status" value="1"/>
</dbReference>
<reference evidence="1" key="1">
    <citation type="submission" date="2021-03" db="EMBL/GenBank/DDBJ databases">
        <title>Draft genome sequence of rust myrtle Austropuccinia psidii MF-1, a brazilian biotype.</title>
        <authorList>
            <person name="Quecine M.C."/>
            <person name="Pachon D.M.R."/>
            <person name="Bonatelli M.L."/>
            <person name="Correr F.H."/>
            <person name="Franceschini L.M."/>
            <person name="Leite T.F."/>
            <person name="Margarido G.R.A."/>
            <person name="Almeida C.A."/>
            <person name="Ferrarezi J.A."/>
            <person name="Labate C.A."/>
        </authorList>
    </citation>
    <scope>NUCLEOTIDE SEQUENCE</scope>
    <source>
        <strain evidence="1">MF-1</strain>
    </source>
</reference>
<gene>
    <name evidence="1" type="ORF">O181_036215</name>
</gene>
<dbReference type="InterPro" id="IPR043128">
    <property type="entry name" value="Rev_trsase/Diguanyl_cyclase"/>
</dbReference>
<dbReference type="PANTHER" id="PTHR24559:SF435">
    <property type="entry name" value="RIBONUCLEASE H"/>
    <property type="match status" value="1"/>
</dbReference>
<dbReference type="InterPro" id="IPR053134">
    <property type="entry name" value="RNA-dir_DNA_polymerase"/>
</dbReference>
<dbReference type="EMBL" id="AVOT02013656">
    <property type="protein sequence ID" value="MBW0496500.1"/>
    <property type="molecule type" value="Genomic_DNA"/>
</dbReference>
<accession>A0A9Q3D648</accession>
<dbReference type="PANTHER" id="PTHR24559">
    <property type="entry name" value="TRANSPOSON TY3-I GAG-POL POLYPROTEIN"/>
    <property type="match status" value="1"/>
</dbReference>
<sequence>MEALESHMNEIMKLGALKEVGNNDEVEVKKNVKVSWNNYKLRMFGDSREFNTYTIPDRYPIPRINESLTQLSKARFLTSMYALKRFHENVLAPHARKLFRIIADCGIYEYLRIPFLN</sequence>
<name>A0A9Q3D648_9BASI</name>
<protein>
    <submittedName>
        <fullName evidence="1">Uncharacterized protein</fullName>
    </submittedName>
</protein>
<keyword evidence="2" id="KW-1185">Reference proteome</keyword>
<organism evidence="1 2">
    <name type="scientific">Austropuccinia psidii MF-1</name>
    <dbReference type="NCBI Taxonomy" id="1389203"/>
    <lineage>
        <taxon>Eukaryota</taxon>
        <taxon>Fungi</taxon>
        <taxon>Dikarya</taxon>
        <taxon>Basidiomycota</taxon>
        <taxon>Pucciniomycotina</taxon>
        <taxon>Pucciniomycetes</taxon>
        <taxon>Pucciniales</taxon>
        <taxon>Sphaerophragmiaceae</taxon>
        <taxon>Austropuccinia</taxon>
    </lineage>
</organism>